<name>A0A167RMD8_BOTBR</name>
<feature type="transmembrane region" description="Helical" evidence="1">
    <location>
        <begin position="120"/>
        <end position="143"/>
    </location>
</feature>
<keyword evidence="1" id="KW-0472">Membrane</keyword>
<feature type="transmembrane region" description="Helical" evidence="1">
    <location>
        <begin position="183"/>
        <end position="204"/>
    </location>
</feature>
<keyword evidence="1" id="KW-0812">Transmembrane</keyword>
<evidence type="ECO:0000256" key="1">
    <source>
        <dbReference type="SAM" id="Phobius"/>
    </source>
</evidence>
<accession>A0A167RMD8</accession>
<sequence>MTLHPSQENKSPISFNSEKDLERYRDYAFLVRYARWWGNLLERRISSHSSRATTLGTLIFLYFSRFSHTVLFTRWGGLTLPVLFAISVIISSSAMYAYGTTCLSIGCREGFLFLMDSRPLVVLFPFLLYILIVIPVCTCMILAEVPSVRENLQGLGGPLLLKERGFNSLHRSAEQLNSVFKNYLLAALLLLVVTISLSALLSIWGDAAQIALLEAQAVQQTLETARDIGVDAQISADDTMDEAMLILRRGWFKKSDAFKKVIEEAIEDTPRQLELIKG</sequence>
<dbReference type="EMBL" id="LT545992">
    <property type="protein sequence ID" value="SAI76021.1"/>
    <property type="molecule type" value="Genomic_DNA"/>
</dbReference>
<proteinExistence type="predicted"/>
<keyword evidence="2" id="KW-0496">Mitochondrion</keyword>
<geneLocation type="mitochondrion" evidence="2"/>
<feature type="transmembrane region" description="Helical" evidence="1">
    <location>
        <begin position="78"/>
        <end position="99"/>
    </location>
</feature>
<organism evidence="2">
    <name type="scientific">Botryococcus braunii Showa</name>
    <dbReference type="NCBI Taxonomy" id="1202541"/>
    <lineage>
        <taxon>Eukaryota</taxon>
        <taxon>Viridiplantae</taxon>
        <taxon>Chlorophyta</taxon>
        <taxon>core chlorophytes</taxon>
        <taxon>Trebouxiophyceae</taxon>
        <taxon>Trebouxiophyceae incertae sedis</taxon>
        <taxon>Elliptochloris clade</taxon>
        <taxon>Botryococcus</taxon>
    </lineage>
</organism>
<protein>
    <submittedName>
        <fullName evidence="2">Uncharacterized protein</fullName>
    </submittedName>
</protein>
<evidence type="ECO:0000313" key="2">
    <source>
        <dbReference type="EMBL" id="SAI76021.1"/>
    </source>
</evidence>
<keyword evidence="1" id="KW-1133">Transmembrane helix</keyword>
<reference evidence="2" key="1">
    <citation type="journal article" date="2016" name="Genome Announc.">
        <title>Complete Chloroplast and Mitochondrial Genome Sequences of the Hydrocarbon Oil-Producing Green Microalga Botryococcus braunii Race B (Showa).</title>
        <authorList>
            <person name="Blifernez-Klassen O."/>
            <person name="Wibberg D."/>
            <person name="Winkler A."/>
            <person name="Blom J."/>
            <person name="Goesmann A."/>
            <person name="Kalinowski J."/>
            <person name="Kruse O."/>
        </authorList>
    </citation>
    <scope>NUCLEOTIDE SEQUENCE</scope>
    <source>
        <strain evidence="2">Showa</strain>
    </source>
</reference>
<dbReference type="AlphaFoldDB" id="A0A167RMD8"/>